<dbReference type="InterPro" id="IPR016166">
    <property type="entry name" value="FAD-bd_PCMH"/>
</dbReference>
<name>A0A8H3G4K8_9LECA</name>
<keyword evidence="3" id="KW-0285">Flavoprotein</keyword>
<evidence type="ECO:0000256" key="4">
    <source>
        <dbReference type="ARBA" id="ARBA00022827"/>
    </source>
</evidence>
<dbReference type="PROSITE" id="PS51387">
    <property type="entry name" value="FAD_PCMH"/>
    <property type="match status" value="1"/>
</dbReference>
<dbReference type="AlphaFoldDB" id="A0A8H3G4K8"/>
<dbReference type="PANTHER" id="PTHR42973">
    <property type="entry name" value="BINDING OXIDOREDUCTASE, PUTATIVE (AFU_ORTHOLOGUE AFUA_1G17690)-RELATED"/>
    <property type="match status" value="1"/>
</dbReference>
<dbReference type="EMBL" id="CAJPDQ010000051">
    <property type="protein sequence ID" value="CAF9933028.1"/>
    <property type="molecule type" value="Genomic_DNA"/>
</dbReference>
<comment type="caution">
    <text evidence="7">The sequence shown here is derived from an EMBL/GenBank/DDBJ whole genome shotgun (WGS) entry which is preliminary data.</text>
</comment>
<evidence type="ECO:0000256" key="5">
    <source>
        <dbReference type="ARBA" id="ARBA00023002"/>
    </source>
</evidence>
<dbReference type="InterPro" id="IPR006094">
    <property type="entry name" value="Oxid_FAD_bind_N"/>
</dbReference>
<dbReference type="Gene3D" id="3.30.465.10">
    <property type="match status" value="2"/>
</dbReference>
<gene>
    <name evidence="7" type="ORF">GOMPHAMPRED_007126</name>
</gene>
<reference evidence="7" key="1">
    <citation type="submission" date="2021-03" db="EMBL/GenBank/DDBJ databases">
        <authorList>
            <person name="Tagirdzhanova G."/>
        </authorList>
    </citation>
    <scope>NUCLEOTIDE SEQUENCE</scope>
</reference>
<protein>
    <recommendedName>
        <fullName evidence="6">FAD-binding PCMH-type domain-containing protein</fullName>
    </recommendedName>
</protein>
<keyword evidence="5" id="KW-0560">Oxidoreductase</keyword>
<dbReference type="Proteomes" id="UP000664169">
    <property type="component" value="Unassembled WGS sequence"/>
</dbReference>
<dbReference type="Pfam" id="PF01565">
    <property type="entry name" value="FAD_binding_4"/>
    <property type="match status" value="1"/>
</dbReference>
<dbReference type="PANTHER" id="PTHR42973:SF39">
    <property type="entry name" value="FAD-BINDING PCMH-TYPE DOMAIN-CONTAINING PROTEIN"/>
    <property type="match status" value="1"/>
</dbReference>
<sequence>MNPWWQNGSCDPFHDKDSPCLKGNEPIFTIEATSAQDIQAGLKFANEKNIRITVHNTGHDFLGRSSGASSLSISMSKINGTGFNPSYSSSHYSGPVIKVGAGLRGYEVYGYANSLGYRVVGGDCPTVGLAGGYIQGGGHGSLVSMYGMAADQVLEWEVVLPDGTMLTATPDQHSDLYWALAGGGGGTFGVVLSVTIRAYQDVGLISGARLTINNSSSIPSSVFWSMIGNYHAALPTLYSSGGGSVEHDIGANQLFGISRITAPKWTTQQLRQWLSPITRQLDSYNASYSLNVTSHSSFHDHYVYYQGPIPAGRYGVAILAHSRLVPLDVVTSATKNSALTQFFRNSTEDSSTSNVIYGCVGMDASAKGPVAANAILPAWRTSAMSCIMFIPFPYTASNNSVKQSDLHTLMDVVAPKLRAITPNSGTYANEGNFALNTWKEDYYGKNWDRLSLVKKQVDPNGLLYGIRNVGSEKWTLHDDGRLCKKR</sequence>
<dbReference type="SUPFAM" id="SSF56176">
    <property type="entry name" value="FAD-binding/transporter-associated domain-like"/>
    <property type="match status" value="1"/>
</dbReference>
<organism evidence="7 8">
    <name type="scientific">Gomphillus americanus</name>
    <dbReference type="NCBI Taxonomy" id="1940652"/>
    <lineage>
        <taxon>Eukaryota</taxon>
        <taxon>Fungi</taxon>
        <taxon>Dikarya</taxon>
        <taxon>Ascomycota</taxon>
        <taxon>Pezizomycotina</taxon>
        <taxon>Lecanoromycetes</taxon>
        <taxon>OSLEUM clade</taxon>
        <taxon>Ostropomycetidae</taxon>
        <taxon>Ostropales</taxon>
        <taxon>Graphidaceae</taxon>
        <taxon>Gomphilloideae</taxon>
        <taxon>Gomphillus</taxon>
    </lineage>
</organism>
<comment type="similarity">
    <text evidence="2">Belongs to the oxygen-dependent FAD-linked oxidoreductase family.</text>
</comment>
<dbReference type="GO" id="GO:0016491">
    <property type="term" value="F:oxidoreductase activity"/>
    <property type="evidence" value="ECO:0007669"/>
    <property type="project" value="UniProtKB-KW"/>
</dbReference>
<proteinExistence type="inferred from homology"/>
<evidence type="ECO:0000256" key="3">
    <source>
        <dbReference type="ARBA" id="ARBA00022630"/>
    </source>
</evidence>
<evidence type="ECO:0000313" key="7">
    <source>
        <dbReference type="EMBL" id="CAF9933028.1"/>
    </source>
</evidence>
<comment type="cofactor">
    <cofactor evidence="1">
        <name>FAD</name>
        <dbReference type="ChEBI" id="CHEBI:57692"/>
    </cofactor>
</comment>
<dbReference type="InterPro" id="IPR012951">
    <property type="entry name" value="BBE"/>
</dbReference>
<feature type="domain" description="FAD-binding PCMH-type" evidence="6">
    <location>
        <begin position="22"/>
        <end position="201"/>
    </location>
</feature>
<dbReference type="Pfam" id="PF08031">
    <property type="entry name" value="BBE"/>
    <property type="match status" value="1"/>
</dbReference>
<evidence type="ECO:0000259" key="6">
    <source>
        <dbReference type="PROSITE" id="PS51387"/>
    </source>
</evidence>
<evidence type="ECO:0000256" key="1">
    <source>
        <dbReference type="ARBA" id="ARBA00001974"/>
    </source>
</evidence>
<keyword evidence="4" id="KW-0274">FAD</keyword>
<dbReference type="InterPro" id="IPR050416">
    <property type="entry name" value="FAD-linked_Oxidoreductase"/>
</dbReference>
<evidence type="ECO:0000256" key="2">
    <source>
        <dbReference type="ARBA" id="ARBA00005466"/>
    </source>
</evidence>
<dbReference type="OrthoDB" id="9983560at2759"/>
<accession>A0A8H3G4K8</accession>
<dbReference type="GO" id="GO:0071949">
    <property type="term" value="F:FAD binding"/>
    <property type="evidence" value="ECO:0007669"/>
    <property type="project" value="InterPro"/>
</dbReference>
<evidence type="ECO:0000313" key="8">
    <source>
        <dbReference type="Proteomes" id="UP000664169"/>
    </source>
</evidence>
<keyword evidence="8" id="KW-1185">Reference proteome</keyword>
<dbReference type="InterPro" id="IPR016169">
    <property type="entry name" value="FAD-bd_PCMH_sub2"/>
</dbReference>
<dbReference type="InterPro" id="IPR036318">
    <property type="entry name" value="FAD-bd_PCMH-like_sf"/>
</dbReference>